<dbReference type="Proteomes" id="UP000269348">
    <property type="component" value="Segment"/>
</dbReference>
<keyword evidence="1" id="KW-0175">Coiled coil</keyword>
<proteinExistence type="predicted"/>
<gene>
    <name evidence="3" type="ORF">NVP1238A_48</name>
</gene>
<dbReference type="Pfam" id="PF08708">
    <property type="entry name" value="PriCT_1"/>
    <property type="match status" value="1"/>
</dbReference>
<evidence type="ECO:0000259" key="2">
    <source>
        <dbReference type="Pfam" id="PF08708"/>
    </source>
</evidence>
<feature type="coiled-coil region" evidence="1">
    <location>
        <begin position="112"/>
        <end position="139"/>
    </location>
</feature>
<feature type="domain" description="Primase C-terminal 1" evidence="2">
    <location>
        <begin position="663"/>
        <end position="716"/>
    </location>
</feature>
<evidence type="ECO:0000256" key="1">
    <source>
        <dbReference type="SAM" id="Coils"/>
    </source>
</evidence>
<keyword evidence="4" id="KW-1185">Reference proteome</keyword>
<reference evidence="3 4" key="1">
    <citation type="submission" date="2017-11" db="EMBL/GenBank/DDBJ databases">
        <title>A major lineage of nontailed dsDNA viruses as unrecognized killers of marine bacteria.</title>
        <authorList>
            <person name="Kauffman K.M."/>
            <person name="Hussain F.A."/>
            <person name="Yang J."/>
            <person name="Arevalo P."/>
            <person name="Brown J.M."/>
            <person name="Chang W.K."/>
            <person name="VanInsberghe D."/>
            <person name="Elsherbini J."/>
            <person name="Cutler M.B."/>
            <person name="Kelly L."/>
            <person name="Polz M.F."/>
        </authorList>
    </citation>
    <scope>NUCLEOTIDE SEQUENCE [LARGE SCALE GENOMIC DNA]</scope>
</reference>
<protein>
    <submittedName>
        <fullName evidence="3">Coil containing protein</fullName>
    </submittedName>
</protein>
<name>A0A2I7RUG8_9CAUD</name>
<evidence type="ECO:0000313" key="3">
    <source>
        <dbReference type="EMBL" id="AUR97297.1"/>
    </source>
</evidence>
<accession>A0A2I7RUG8</accession>
<sequence>MELRPYEDMQYHPTQEKILAILRTKTQNLESDTYFRGIIAFYLAQMASSVRAHVNTPHRGKLPINMFVCGLMSSGAGKGFSMNIMERELVNGFSETYRKETFPFIAEQSIANEARKKAIRNATDEAEETEALNTEFKSLGAMPYSFDSGTAPAYKQIRTKAQIAKSGSLNLIIDEIGTNLLSNAELFAVSLEAYDLGLIKQKITKNSTENKRSEERHDPVPSNMMVFGTPSKLFNGGMEEREFRSLLETGYGRRFLYGWGNKTTATEINAEDLYELLTHTSNDKDIGQLHTYFKSLADAVNHDKIIEVPKAVALINLQYQLNCEQKASKISDFEPIRKAELQHRYFKAMKLAGAYAFVDQTPEVTEEQMYSAIKLVEDSGVACEQILSQDKNYVRLAKYIAAVDKECTYADLVEDLPFFTGSKSAKDDMVSLARAWAHRNNIVIKKYLDDGFEILKGETLTETDLDKLIFSASNDVAYHYMPSDSEGLIKVRAWDNFHRLVTHKGVHWCNHNFMEKHRCKENAIPEFNMVVLDVDDGVSLETAQLLLKDYEALFYTTKSHQIDKNGVVCDRFRVVLPIKYHLKMNDEEFKEFMGNIFDWLPFKVDDVTGQRARKWEAFNGSHEYQHGTVLDPTQFIPKTAKNEKYVKEVQDLGDMDKIESWFARSIGEGNRNNTLARFSFMLYDSGLAPADVEDAVIKFNDKLKNPLSKDELKSTVIKSLWGKAASEGRI</sequence>
<dbReference type="EMBL" id="MG592603">
    <property type="protein sequence ID" value="AUR97297.1"/>
    <property type="molecule type" value="Genomic_DNA"/>
</dbReference>
<dbReference type="InterPro" id="IPR014820">
    <property type="entry name" value="PriCT_1"/>
</dbReference>
<organism evidence="3 4">
    <name type="scientific">Vibrio phage 1.238.A._10N.261.52.F10</name>
    <dbReference type="NCBI Taxonomy" id="1881231"/>
    <lineage>
        <taxon>Viruses</taxon>
        <taxon>Duplodnaviria</taxon>
        <taxon>Heunggongvirae</taxon>
        <taxon>Uroviricota</taxon>
        <taxon>Caudoviricetes</taxon>
        <taxon>Schitoviridae</taxon>
        <taxon>Pariacacavirus</taxon>
        <taxon>Pariacacavirus 1238A</taxon>
    </lineage>
</organism>
<evidence type="ECO:0000313" key="4">
    <source>
        <dbReference type="Proteomes" id="UP000269348"/>
    </source>
</evidence>